<dbReference type="AlphaFoldDB" id="A0AAV9PT11"/>
<gene>
    <name evidence="2" type="ORF">LTR25_011198</name>
</gene>
<comment type="caution">
    <text evidence="2">The sequence shown here is derived from an EMBL/GenBank/DDBJ whole genome shotgun (WGS) entry which is preliminary data.</text>
</comment>
<name>A0AAV9PT11_9PEZI</name>
<protein>
    <submittedName>
        <fullName evidence="2">Uncharacterized protein</fullName>
    </submittedName>
</protein>
<reference evidence="2 3" key="1">
    <citation type="submission" date="2023-06" db="EMBL/GenBank/DDBJ databases">
        <title>Black Yeasts Isolated from many extreme environments.</title>
        <authorList>
            <person name="Coleine C."/>
            <person name="Stajich J.E."/>
            <person name="Selbmann L."/>
        </authorList>
    </citation>
    <scope>NUCLEOTIDE SEQUENCE [LARGE SCALE GENOMIC DNA]</scope>
    <source>
        <strain evidence="2 3">CCFEE 5887</strain>
    </source>
</reference>
<dbReference type="Proteomes" id="UP001345827">
    <property type="component" value="Unassembled WGS sequence"/>
</dbReference>
<evidence type="ECO:0000313" key="3">
    <source>
        <dbReference type="Proteomes" id="UP001345827"/>
    </source>
</evidence>
<dbReference type="EMBL" id="JAXLQG010000068">
    <property type="protein sequence ID" value="KAK5527440.1"/>
    <property type="molecule type" value="Genomic_DNA"/>
</dbReference>
<sequence length="275" mass="31341">MSSSNPFDDLFSDDFDSQDFSHVPTPSVFGRTESEFPFPGYRSTSNSNDNEIPKASAPCLRPRQQPEKLAFLQLAEWDRDKIYDNSPPSYLRVTIGWKVTLNGKQFARDTEEDVVLTLASYWELILQPKVEKVVAQKRGQKKDMALQGTSIVVSVTPLQSEPNLIKQYDGTDIDWFTIKKKLVTWGEFYRTGKNLRVDLSVNYNDARAQAEIRWPVRRIEWTRDPPDQPLNGCGPNLRSISRLNTRLLVRRLFGPKCTNSFSAKCCHVTPPPIAG</sequence>
<accession>A0AAV9PT11</accession>
<keyword evidence="3" id="KW-1185">Reference proteome</keyword>
<feature type="region of interest" description="Disordered" evidence="1">
    <location>
        <begin position="1"/>
        <end position="33"/>
    </location>
</feature>
<proteinExistence type="predicted"/>
<evidence type="ECO:0000313" key="2">
    <source>
        <dbReference type="EMBL" id="KAK5527440.1"/>
    </source>
</evidence>
<evidence type="ECO:0000256" key="1">
    <source>
        <dbReference type="SAM" id="MobiDB-lite"/>
    </source>
</evidence>
<organism evidence="2 3">
    <name type="scientific">Vermiconidia calcicola</name>
    <dbReference type="NCBI Taxonomy" id="1690605"/>
    <lineage>
        <taxon>Eukaryota</taxon>
        <taxon>Fungi</taxon>
        <taxon>Dikarya</taxon>
        <taxon>Ascomycota</taxon>
        <taxon>Pezizomycotina</taxon>
        <taxon>Dothideomycetes</taxon>
        <taxon>Dothideomycetidae</taxon>
        <taxon>Mycosphaerellales</taxon>
        <taxon>Extremaceae</taxon>
        <taxon>Vermiconidia</taxon>
    </lineage>
</organism>